<feature type="transmembrane region" description="Helical" evidence="1">
    <location>
        <begin position="88"/>
        <end position="108"/>
    </location>
</feature>
<feature type="transmembrane region" description="Helical" evidence="1">
    <location>
        <begin position="18"/>
        <end position="40"/>
    </location>
</feature>
<evidence type="ECO:0000313" key="2">
    <source>
        <dbReference type="EMBL" id="EAY21622.1"/>
    </source>
</evidence>
<organism evidence="2 3">
    <name type="scientific">Trichomonas vaginalis (strain ATCC PRA-98 / G3)</name>
    <dbReference type="NCBI Taxonomy" id="412133"/>
    <lineage>
        <taxon>Eukaryota</taxon>
        <taxon>Metamonada</taxon>
        <taxon>Parabasalia</taxon>
        <taxon>Trichomonadida</taxon>
        <taxon>Trichomonadidae</taxon>
        <taxon>Trichomonas</taxon>
    </lineage>
</organism>
<dbReference type="RefSeq" id="XP_001582608.1">
    <property type="nucleotide sequence ID" value="XM_001582558.1"/>
</dbReference>
<evidence type="ECO:0008006" key="4">
    <source>
        <dbReference type="Google" id="ProtNLM"/>
    </source>
</evidence>
<reference evidence="2" key="1">
    <citation type="submission" date="2006-10" db="EMBL/GenBank/DDBJ databases">
        <authorList>
            <person name="Amadeo P."/>
            <person name="Zhao Q."/>
            <person name="Wortman J."/>
            <person name="Fraser-Liggett C."/>
            <person name="Carlton J."/>
        </authorList>
    </citation>
    <scope>NUCLEOTIDE SEQUENCE</scope>
    <source>
        <strain evidence="2">G3</strain>
    </source>
</reference>
<keyword evidence="3" id="KW-1185">Reference proteome</keyword>
<evidence type="ECO:0000256" key="1">
    <source>
        <dbReference type="SAM" id="Phobius"/>
    </source>
</evidence>
<feature type="transmembrane region" description="Helical" evidence="1">
    <location>
        <begin position="167"/>
        <end position="186"/>
    </location>
</feature>
<dbReference type="InParanoid" id="A2DDE3"/>
<dbReference type="AlphaFoldDB" id="A2DDE3"/>
<keyword evidence="1" id="KW-0472">Membrane</keyword>
<accession>A2DDE3</accession>
<feature type="transmembrane region" description="Helical" evidence="1">
    <location>
        <begin position="52"/>
        <end position="76"/>
    </location>
</feature>
<dbReference type="VEuPathDB" id="TrichDB:TVAG_013880"/>
<proteinExistence type="predicted"/>
<dbReference type="VEuPathDB" id="TrichDB:TVAGG3_0986430"/>
<sequence>MKSLTEHNKYGFVGNSFFWIKISLIVLPIITLIYSILIAAQQGNGLFKKSVGTAPIACHILLLIFCIASICTAILYNFHLLKFAILSYVHYIVTAIGILFAAICLMFLSPAAYYSSYNSVSEYANQFSSQDPQALTWVQYYNTTGNYYDAYNYVLKRTLRFYNPMKTLFALWLGVFFFSLVQGVYIDEKLSHETVEKEQPQEATPKEQSQQ</sequence>
<reference evidence="2" key="2">
    <citation type="journal article" date="2007" name="Science">
        <title>Draft genome sequence of the sexually transmitted pathogen Trichomonas vaginalis.</title>
        <authorList>
            <person name="Carlton J.M."/>
            <person name="Hirt R.P."/>
            <person name="Silva J.C."/>
            <person name="Delcher A.L."/>
            <person name="Schatz M."/>
            <person name="Zhao Q."/>
            <person name="Wortman J.R."/>
            <person name="Bidwell S.L."/>
            <person name="Alsmark U.C.M."/>
            <person name="Besteiro S."/>
            <person name="Sicheritz-Ponten T."/>
            <person name="Noel C.J."/>
            <person name="Dacks J.B."/>
            <person name="Foster P.G."/>
            <person name="Simillion C."/>
            <person name="Van de Peer Y."/>
            <person name="Miranda-Saavedra D."/>
            <person name="Barton G.J."/>
            <person name="Westrop G.D."/>
            <person name="Mueller S."/>
            <person name="Dessi D."/>
            <person name="Fiori P.L."/>
            <person name="Ren Q."/>
            <person name="Paulsen I."/>
            <person name="Zhang H."/>
            <person name="Bastida-Corcuera F.D."/>
            <person name="Simoes-Barbosa A."/>
            <person name="Brown M.T."/>
            <person name="Hayes R.D."/>
            <person name="Mukherjee M."/>
            <person name="Okumura C.Y."/>
            <person name="Schneider R."/>
            <person name="Smith A.J."/>
            <person name="Vanacova S."/>
            <person name="Villalvazo M."/>
            <person name="Haas B.J."/>
            <person name="Pertea M."/>
            <person name="Feldblyum T.V."/>
            <person name="Utterback T.R."/>
            <person name="Shu C.L."/>
            <person name="Osoegawa K."/>
            <person name="de Jong P.J."/>
            <person name="Hrdy I."/>
            <person name="Horvathova L."/>
            <person name="Zubacova Z."/>
            <person name="Dolezal P."/>
            <person name="Malik S.B."/>
            <person name="Logsdon J.M. Jr."/>
            <person name="Henze K."/>
            <person name="Gupta A."/>
            <person name="Wang C.C."/>
            <person name="Dunne R.L."/>
            <person name="Upcroft J.A."/>
            <person name="Upcroft P."/>
            <person name="White O."/>
            <person name="Salzberg S.L."/>
            <person name="Tang P."/>
            <person name="Chiu C.-H."/>
            <person name="Lee Y.-S."/>
            <person name="Embley T.M."/>
            <person name="Coombs G.H."/>
            <person name="Mottram J.C."/>
            <person name="Tachezy J."/>
            <person name="Fraser-Liggett C.M."/>
            <person name="Johnson P.J."/>
        </authorList>
    </citation>
    <scope>NUCLEOTIDE SEQUENCE [LARGE SCALE GENOMIC DNA]</scope>
    <source>
        <strain evidence="2">G3</strain>
    </source>
</reference>
<keyword evidence="1" id="KW-0812">Transmembrane</keyword>
<dbReference type="EMBL" id="DS113189">
    <property type="protein sequence ID" value="EAY21622.1"/>
    <property type="molecule type" value="Genomic_DNA"/>
</dbReference>
<dbReference type="KEGG" id="tva:5467173"/>
<dbReference type="Proteomes" id="UP000001542">
    <property type="component" value="Unassembled WGS sequence"/>
</dbReference>
<evidence type="ECO:0000313" key="3">
    <source>
        <dbReference type="Proteomes" id="UP000001542"/>
    </source>
</evidence>
<name>A2DDE3_TRIV3</name>
<protein>
    <recommendedName>
        <fullName evidence="4">Transmembrane protein</fullName>
    </recommendedName>
</protein>
<gene>
    <name evidence="2" type="ORF">TVAG_013880</name>
</gene>
<keyword evidence="1" id="KW-1133">Transmembrane helix</keyword>